<evidence type="ECO:0000256" key="6">
    <source>
        <dbReference type="ARBA" id="ARBA00023224"/>
    </source>
</evidence>
<evidence type="ECO:0000256" key="3">
    <source>
        <dbReference type="ARBA" id="ARBA00022692"/>
    </source>
</evidence>
<sequence>MKLSSVKVGSKLWGLIGIQVALLVVFAVMAYSDLHKQLIQDRQQQVKEQVENAYSLVEHYAKKATTIGEELAKKEALSALSSLRFGQSDSGYFWVNDMQAKLLMHPFKPNLIGKSMKDVTDASGFHHWQAMVDTVRKNGQGFIEYKYKGPQTSKAEEKVSYVKGYQPWGWVIGSGTLYSGVQETFWSSIKKNASIEIVLLILSFVASVTIVRGIVHPLKTVTEHLKHISDGDFTKQIGMERKDEIGELADAANHVSTSLSETLLEVDHAVSELQAVSIQMQANTKHTNDGMDHQFKEVELLATAMNEMSYSIKDVAQHAKDTAEATQTVQTITRQSSKDLDETNQNIQSLTKHIENANEIIGLLSEQTNDIDSVLGVIGDISEQTNLLALNAAIEAARAGEMGRGFAVVADEVRSLASRTQDSTVEIRTIIEKLQQQSKIASNAMEESTKQAEDCADRMHFAAENLGNMLTQVDDASARSNQIAQAAEQQGTVAEEINRNLMGIREVSEKVLDDSQQVNDGSEMIARMANDLNQKIKQFQFS</sequence>
<dbReference type="CDD" id="cd11386">
    <property type="entry name" value="MCP_signal"/>
    <property type="match status" value="1"/>
</dbReference>
<evidence type="ECO:0000256" key="4">
    <source>
        <dbReference type="ARBA" id="ARBA00022989"/>
    </source>
</evidence>
<keyword evidence="2" id="KW-1003">Cell membrane</keyword>
<dbReference type="Pfam" id="PF17200">
    <property type="entry name" value="sCache_2"/>
    <property type="match status" value="1"/>
</dbReference>
<dbReference type="Pfam" id="PF00015">
    <property type="entry name" value="MCPsignal"/>
    <property type="match status" value="1"/>
</dbReference>
<dbReference type="InterPro" id="IPR004089">
    <property type="entry name" value="MCPsignal_dom"/>
</dbReference>
<dbReference type="SMART" id="SM01049">
    <property type="entry name" value="Cache_2"/>
    <property type="match status" value="1"/>
</dbReference>
<evidence type="ECO:0000256" key="7">
    <source>
        <dbReference type="ARBA" id="ARBA00029447"/>
    </source>
</evidence>
<dbReference type="PROSITE" id="PS50885">
    <property type="entry name" value="HAMP"/>
    <property type="match status" value="1"/>
</dbReference>
<dbReference type="GO" id="GO:0006935">
    <property type="term" value="P:chemotaxis"/>
    <property type="evidence" value="ECO:0007669"/>
    <property type="project" value="InterPro"/>
</dbReference>
<dbReference type="Gene3D" id="3.30.450.20">
    <property type="entry name" value="PAS domain"/>
    <property type="match status" value="1"/>
</dbReference>
<evidence type="ECO:0000313" key="12">
    <source>
        <dbReference type="EMBL" id="SBS27506.1"/>
    </source>
</evidence>
<evidence type="ECO:0000256" key="2">
    <source>
        <dbReference type="ARBA" id="ARBA00022475"/>
    </source>
</evidence>
<accession>A0A1A8T597</accession>
<keyword evidence="5 9" id="KW-0472">Membrane</keyword>
<evidence type="ECO:0000256" key="9">
    <source>
        <dbReference type="SAM" id="Phobius"/>
    </source>
</evidence>
<dbReference type="GO" id="GO:0004888">
    <property type="term" value="F:transmembrane signaling receptor activity"/>
    <property type="evidence" value="ECO:0007669"/>
    <property type="project" value="InterPro"/>
</dbReference>
<organism evidence="12 13">
    <name type="scientific">Marinomonas spartinae</name>
    <dbReference type="NCBI Taxonomy" id="1792290"/>
    <lineage>
        <taxon>Bacteria</taxon>
        <taxon>Pseudomonadati</taxon>
        <taxon>Pseudomonadota</taxon>
        <taxon>Gammaproteobacteria</taxon>
        <taxon>Oceanospirillales</taxon>
        <taxon>Oceanospirillaceae</taxon>
        <taxon>Marinomonas</taxon>
    </lineage>
</organism>
<dbReference type="GO" id="GO:0005886">
    <property type="term" value="C:plasma membrane"/>
    <property type="evidence" value="ECO:0007669"/>
    <property type="project" value="UniProtKB-SubCell"/>
</dbReference>
<dbReference type="Proteomes" id="UP000092544">
    <property type="component" value="Unassembled WGS sequence"/>
</dbReference>
<dbReference type="Pfam" id="PF00672">
    <property type="entry name" value="HAMP"/>
    <property type="match status" value="1"/>
</dbReference>
<comment type="subcellular location">
    <subcellularLocation>
        <location evidence="1">Cell membrane</location>
        <topology evidence="1">Multi-pass membrane protein</topology>
    </subcellularLocation>
</comment>
<dbReference type="GO" id="GO:0007165">
    <property type="term" value="P:signal transduction"/>
    <property type="evidence" value="ECO:0007669"/>
    <property type="project" value="UniProtKB-KW"/>
</dbReference>
<dbReference type="InterPro" id="IPR003660">
    <property type="entry name" value="HAMP_dom"/>
</dbReference>
<feature type="transmembrane region" description="Helical" evidence="9">
    <location>
        <begin position="12"/>
        <end position="32"/>
    </location>
</feature>
<keyword evidence="3 9" id="KW-0812">Transmembrane</keyword>
<protein>
    <submittedName>
        <fullName evidence="12">Methyl-accepting chemotaxis protein 4</fullName>
    </submittedName>
</protein>
<keyword evidence="4 9" id="KW-1133">Transmembrane helix</keyword>
<evidence type="ECO:0000259" key="10">
    <source>
        <dbReference type="PROSITE" id="PS50111"/>
    </source>
</evidence>
<comment type="similarity">
    <text evidence="7">Belongs to the methyl-accepting chemotaxis (MCP) protein family.</text>
</comment>
<dbReference type="SMART" id="SM00283">
    <property type="entry name" value="MA"/>
    <property type="match status" value="1"/>
</dbReference>
<dbReference type="InterPro" id="IPR033480">
    <property type="entry name" value="sCache_2"/>
</dbReference>
<dbReference type="InterPro" id="IPR004090">
    <property type="entry name" value="Chemotax_Me-accpt_rcpt"/>
</dbReference>
<dbReference type="Gene3D" id="1.10.287.950">
    <property type="entry name" value="Methyl-accepting chemotaxis protein"/>
    <property type="match status" value="1"/>
</dbReference>
<evidence type="ECO:0000259" key="11">
    <source>
        <dbReference type="PROSITE" id="PS50885"/>
    </source>
</evidence>
<keyword evidence="6 8" id="KW-0807">Transducer</keyword>
<dbReference type="CDD" id="cd06225">
    <property type="entry name" value="HAMP"/>
    <property type="match status" value="1"/>
</dbReference>
<dbReference type="EMBL" id="FLOB01000002">
    <property type="protein sequence ID" value="SBS27506.1"/>
    <property type="molecule type" value="Genomic_DNA"/>
</dbReference>
<dbReference type="STRING" id="1792290.MSP8886_00871"/>
<proteinExistence type="inferred from homology"/>
<dbReference type="FunFam" id="1.10.287.950:FF:000001">
    <property type="entry name" value="Methyl-accepting chemotaxis sensory transducer"/>
    <property type="match status" value="1"/>
</dbReference>
<evidence type="ECO:0000256" key="8">
    <source>
        <dbReference type="PROSITE-ProRule" id="PRU00284"/>
    </source>
</evidence>
<dbReference type="SUPFAM" id="SSF58104">
    <property type="entry name" value="Methyl-accepting chemotaxis protein (MCP) signaling domain"/>
    <property type="match status" value="1"/>
</dbReference>
<feature type="domain" description="HAMP" evidence="11">
    <location>
        <begin position="212"/>
        <end position="264"/>
    </location>
</feature>
<reference evidence="12 13" key="1">
    <citation type="submission" date="2016-06" db="EMBL/GenBank/DDBJ databases">
        <authorList>
            <person name="Kjaerup R.B."/>
            <person name="Dalgaard T.S."/>
            <person name="Juul-Madsen H.R."/>
        </authorList>
    </citation>
    <scope>NUCLEOTIDE SEQUENCE [LARGE SCALE GENOMIC DNA]</scope>
    <source>
        <strain evidence="12 13">CECT 8886</strain>
    </source>
</reference>
<dbReference type="SMART" id="SM00304">
    <property type="entry name" value="HAMP"/>
    <property type="match status" value="1"/>
</dbReference>
<evidence type="ECO:0000313" key="13">
    <source>
        <dbReference type="Proteomes" id="UP000092544"/>
    </source>
</evidence>
<name>A0A1A8T597_9GAMM</name>
<dbReference type="PANTHER" id="PTHR32089:SF120">
    <property type="entry name" value="METHYL-ACCEPTING CHEMOTAXIS PROTEIN TLPQ"/>
    <property type="match status" value="1"/>
</dbReference>
<gene>
    <name evidence="12" type="primary">mcp4_1</name>
    <name evidence="12" type="ORF">MSP8886_00871</name>
</gene>
<dbReference type="OrthoDB" id="6376221at2"/>
<evidence type="ECO:0000256" key="5">
    <source>
        <dbReference type="ARBA" id="ARBA00023136"/>
    </source>
</evidence>
<evidence type="ECO:0000256" key="1">
    <source>
        <dbReference type="ARBA" id="ARBA00004651"/>
    </source>
</evidence>
<dbReference type="PANTHER" id="PTHR32089">
    <property type="entry name" value="METHYL-ACCEPTING CHEMOTAXIS PROTEIN MCPB"/>
    <property type="match status" value="1"/>
</dbReference>
<keyword evidence="13" id="KW-1185">Reference proteome</keyword>
<dbReference type="PROSITE" id="PS50111">
    <property type="entry name" value="CHEMOTAXIS_TRANSDUC_2"/>
    <property type="match status" value="1"/>
</dbReference>
<dbReference type="AlphaFoldDB" id="A0A1A8T597"/>
<dbReference type="PRINTS" id="PR00260">
    <property type="entry name" value="CHEMTRNSDUCR"/>
</dbReference>
<feature type="domain" description="Methyl-accepting transducer" evidence="10">
    <location>
        <begin position="269"/>
        <end position="505"/>
    </location>
</feature>
<dbReference type="RefSeq" id="WP_067013132.1">
    <property type="nucleotide sequence ID" value="NZ_FLOB01000002.1"/>
</dbReference>